<organism evidence="2 3">
    <name type="scientific">Chishuiella changwenlii</name>
    <dbReference type="NCBI Taxonomy" id="1434701"/>
    <lineage>
        <taxon>Bacteria</taxon>
        <taxon>Pseudomonadati</taxon>
        <taxon>Bacteroidota</taxon>
        <taxon>Flavobacteriia</taxon>
        <taxon>Flavobacteriales</taxon>
        <taxon>Weeksellaceae</taxon>
        <taxon>Chishuiella</taxon>
    </lineage>
</organism>
<reference evidence="3" key="1">
    <citation type="submission" date="2016-11" db="EMBL/GenBank/DDBJ databases">
        <authorList>
            <person name="Varghese N."/>
            <person name="Submissions S."/>
        </authorList>
    </citation>
    <scope>NUCLEOTIDE SEQUENCE [LARGE SCALE GENOMIC DNA]</scope>
    <source>
        <strain evidence="3">DSM 27989</strain>
    </source>
</reference>
<evidence type="ECO:0000256" key="1">
    <source>
        <dbReference type="SAM" id="Phobius"/>
    </source>
</evidence>
<dbReference type="RefSeq" id="WP_072931169.1">
    <property type="nucleotide sequence ID" value="NZ_BMFL01000034.1"/>
</dbReference>
<keyword evidence="1" id="KW-1133">Transmembrane helix</keyword>
<name>A0A1M6X7Q6_9FLAO</name>
<keyword evidence="1" id="KW-0472">Membrane</keyword>
<dbReference type="EMBL" id="FRBH01000005">
    <property type="protein sequence ID" value="SHL01953.1"/>
    <property type="molecule type" value="Genomic_DNA"/>
</dbReference>
<evidence type="ECO:0000313" key="3">
    <source>
        <dbReference type="Proteomes" id="UP000184120"/>
    </source>
</evidence>
<evidence type="ECO:0000313" key="2">
    <source>
        <dbReference type="EMBL" id="SHL01953.1"/>
    </source>
</evidence>
<sequence length="182" mass="20908">MQNGFNYRIAMLISLLIVFCLSSCRTSKKSIEKSRIEFEKNEVKKNNVDSSVLIQKDDALNKVDSLSWSNYMKELNFSFNGVNNNDELEIIKTDNGWKFKGKGFINGKSTDKKNDSIIKSNTHQVKNEVSKVNSRSKTELESNNSQITVDKEKDKFSIGPTFGVLILALIIILYYVIRRFKY</sequence>
<proteinExistence type="predicted"/>
<protein>
    <submittedName>
        <fullName evidence="2">Uncharacterized protein</fullName>
    </submittedName>
</protein>
<accession>A0A1M6X7Q6</accession>
<dbReference type="STRING" id="1434701.SAMN05443634_105145"/>
<dbReference type="AlphaFoldDB" id="A0A1M6X7Q6"/>
<keyword evidence="1" id="KW-0812">Transmembrane</keyword>
<dbReference type="Proteomes" id="UP000184120">
    <property type="component" value="Unassembled WGS sequence"/>
</dbReference>
<feature type="transmembrane region" description="Helical" evidence="1">
    <location>
        <begin position="156"/>
        <end position="177"/>
    </location>
</feature>
<gene>
    <name evidence="2" type="ORF">SAMN05443634_105145</name>
</gene>